<dbReference type="NCBIfam" id="TIGR03330">
    <property type="entry name" value="SAM_DCase_Bsu"/>
    <property type="match status" value="1"/>
</dbReference>
<sequence>MASQEDFIVGKHYYANLYDIDVKAASDEEGLRKAVLEAVDRAKMHLVEIKSWKFGGKKGGVSVIALVEESHIAVHTWLEYRYATVDVYTCGEQSDPLKGIEVIIEFLKPKNYKLMYADRSQISG</sequence>
<keyword evidence="3 8" id="KW-0620">Polyamine biosynthesis</keyword>
<dbReference type="PANTHER" id="PTHR33866:SF2">
    <property type="entry name" value="S-ADENOSYLMETHIONINE DECARBOXYLASE PROENZYME"/>
    <property type="match status" value="1"/>
</dbReference>
<dbReference type="Pfam" id="PF02675">
    <property type="entry name" value="AdoMet_dc"/>
    <property type="match status" value="1"/>
</dbReference>
<feature type="chain" id="PRO_5023407220" description="S-adenosylmethionine decarboxylase beta chain" evidence="8">
    <location>
        <begin position="1"/>
        <end position="69"/>
    </location>
</feature>
<dbReference type="EMBL" id="NBVN01000002">
    <property type="protein sequence ID" value="PUA33632.1"/>
    <property type="molecule type" value="Genomic_DNA"/>
</dbReference>
<dbReference type="InterPro" id="IPR017716">
    <property type="entry name" value="S-AdoMet_deCOase_pro-enz"/>
</dbReference>
<feature type="active site" description="Proton acceptor; for processing activity" evidence="8">
    <location>
        <position position="75"/>
    </location>
</feature>
<gene>
    <name evidence="8" type="primary">speH</name>
    <name evidence="9" type="ORF">B7O98_04260</name>
</gene>
<proteinExistence type="inferred from homology"/>
<evidence type="ECO:0000256" key="3">
    <source>
        <dbReference type="ARBA" id="ARBA00023115"/>
    </source>
</evidence>
<evidence type="ECO:0000256" key="5">
    <source>
        <dbReference type="ARBA" id="ARBA00023239"/>
    </source>
</evidence>
<dbReference type="EC" id="4.1.1.50" evidence="8"/>
<comment type="catalytic activity">
    <reaction evidence="8">
        <text>S-adenosyl-L-methionine + H(+) = S-adenosyl 3-(methylsulfanyl)propylamine + CO2</text>
        <dbReference type="Rhea" id="RHEA:15981"/>
        <dbReference type="ChEBI" id="CHEBI:15378"/>
        <dbReference type="ChEBI" id="CHEBI:16526"/>
        <dbReference type="ChEBI" id="CHEBI:57443"/>
        <dbReference type="ChEBI" id="CHEBI:59789"/>
        <dbReference type="EC" id="4.1.1.50"/>
    </reaction>
</comment>
<comment type="cofactor">
    <cofactor evidence="8">
        <name>pyruvate</name>
        <dbReference type="ChEBI" id="CHEBI:15361"/>
    </cofactor>
    <text evidence="8">Binds 1 pyruvoyl group covalently per subunit.</text>
</comment>
<dbReference type="GO" id="GO:0005829">
    <property type="term" value="C:cytosol"/>
    <property type="evidence" value="ECO:0007669"/>
    <property type="project" value="TreeGrafter"/>
</dbReference>
<dbReference type="SUPFAM" id="SSF56276">
    <property type="entry name" value="S-adenosylmethionine decarboxylase"/>
    <property type="match status" value="1"/>
</dbReference>
<comment type="pathway">
    <text evidence="8">Amine and polyamine biosynthesis; S-adenosylmethioninamine biosynthesis; S-adenosylmethioninamine from S-adenosyl-L-methionine: step 1/1.</text>
</comment>
<evidence type="ECO:0000313" key="10">
    <source>
        <dbReference type="Proteomes" id="UP000244093"/>
    </source>
</evidence>
<evidence type="ECO:0000256" key="8">
    <source>
        <dbReference type="HAMAP-Rule" id="MF_00464"/>
    </source>
</evidence>
<keyword evidence="4 8" id="KW-0865">Zymogen</keyword>
<evidence type="ECO:0000256" key="1">
    <source>
        <dbReference type="ARBA" id="ARBA00022793"/>
    </source>
</evidence>
<comment type="similarity">
    <text evidence="8">Belongs to the prokaryotic AdoMetDC family. Type 1 subfamily.</text>
</comment>
<comment type="PTM">
    <text evidence="8">Is synthesized initially as an inactive proenzyme. Formation of the active enzyme involves a self-maturation process in which the active site pyruvoyl group is generated from an internal serine residue via an autocatalytic post-translational modification. Two non-identical subunits are generated from the proenzyme in this reaction, and the pyruvate is formed at the N-terminus of the alpha chain, which is derived from the carboxyl end of the proenzyme. The post-translation cleavage follows an unusual pathway, termed non-hydrolytic serinolysis, in which the side chain hydroxyl group of the serine supplies its oxygen atom to form the C-terminus of the beta chain, while the remainder of the serine residue undergoes an oxidative deamination to produce ammonia and the pyruvoyl group blocking the N-terminus of the alpha chain.</text>
</comment>
<comment type="subunit">
    <text evidence="8">Heterotetramer of two alpha and two beta chains arranged as a dimer of alpha/beta heterodimers.</text>
</comment>
<keyword evidence="8" id="KW-0745">Spermidine biosynthesis</keyword>
<evidence type="ECO:0000256" key="7">
    <source>
        <dbReference type="ARBA" id="ARBA00023317"/>
    </source>
</evidence>
<comment type="caution">
    <text evidence="9">The sequence shown here is derived from an EMBL/GenBank/DDBJ whole genome shotgun (WGS) entry which is preliminary data.</text>
</comment>
<accession>A0A2R7Y9V2</accession>
<dbReference type="GO" id="GO:0008295">
    <property type="term" value="P:spermidine biosynthetic process"/>
    <property type="evidence" value="ECO:0007669"/>
    <property type="project" value="UniProtKB-UniRule"/>
</dbReference>
<feature type="site" description="Cleavage (non-hydrolytic); by autolysis" evidence="8">
    <location>
        <begin position="69"/>
        <end position="70"/>
    </location>
</feature>
<dbReference type="InterPro" id="IPR003826">
    <property type="entry name" value="AdoMetDC_fam_prok"/>
</dbReference>
<keyword evidence="6 8" id="KW-0704">Schiff base</keyword>
<keyword evidence="1 8" id="KW-0210">Decarboxylase</keyword>
<dbReference type="GO" id="GO:0004014">
    <property type="term" value="F:adenosylmethionine decarboxylase activity"/>
    <property type="evidence" value="ECO:0007669"/>
    <property type="project" value="UniProtKB-UniRule"/>
</dbReference>
<feature type="active site" description="Proton donor; for catalytic activity" evidence="8">
    <location>
        <position position="90"/>
    </location>
</feature>
<dbReference type="Proteomes" id="UP000244093">
    <property type="component" value="Unassembled WGS sequence"/>
</dbReference>
<dbReference type="AlphaFoldDB" id="A0A2R7Y9V2"/>
<feature type="modified residue" description="Pyruvic acid (Ser); by autocatalysis" evidence="8">
    <location>
        <position position="70"/>
    </location>
</feature>
<keyword evidence="5 8" id="KW-0456">Lyase</keyword>
<feature type="chain" id="PRO_5023407219" description="S-adenosylmethionine decarboxylase alpha chain" evidence="8">
    <location>
        <begin position="70"/>
        <end position="124"/>
    </location>
</feature>
<evidence type="ECO:0000313" key="9">
    <source>
        <dbReference type="EMBL" id="PUA33632.1"/>
    </source>
</evidence>
<feature type="active site" description="Schiff-base intermediate with substrate; via pyruvic acid" evidence="8">
    <location>
        <position position="70"/>
    </location>
</feature>
<dbReference type="InterPro" id="IPR016067">
    <property type="entry name" value="S-AdoMet_deCO2ase_core"/>
</dbReference>
<keyword evidence="2 8" id="KW-0068">Autocatalytic cleavage</keyword>
<organism evidence="9 10">
    <name type="scientific">Zestosphaera tikiterensis</name>
    <dbReference type="NCBI Taxonomy" id="1973259"/>
    <lineage>
        <taxon>Archaea</taxon>
        <taxon>Thermoproteota</taxon>
        <taxon>Thermoprotei</taxon>
        <taxon>Desulfurococcales</taxon>
        <taxon>Desulfurococcaceae</taxon>
        <taxon>Zestosphaera</taxon>
    </lineage>
</organism>
<evidence type="ECO:0000256" key="2">
    <source>
        <dbReference type="ARBA" id="ARBA00022813"/>
    </source>
</evidence>
<dbReference type="HAMAP" id="MF_00464">
    <property type="entry name" value="AdoMetDC_1"/>
    <property type="match status" value="1"/>
</dbReference>
<reference evidence="9 10" key="1">
    <citation type="journal article" date="2018" name="Syst. Appl. Microbiol.">
        <title>A new symbiotic nanoarchaeote (Candidatus Nanoclepta minutus) and its host (Zestosphaera tikiterensis gen. nov., sp. nov.) from a New Zealand hot spring.</title>
        <authorList>
            <person name="St John E."/>
            <person name="Liu Y."/>
            <person name="Podar M."/>
            <person name="Stott M.B."/>
            <person name="Meneghin J."/>
            <person name="Chen Z."/>
            <person name="Lagutin K."/>
            <person name="Mitchell K."/>
            <person name="Reysenbach A.L."/>
        </authorList>
    </citation>
    <scope>NUCLEOTIDE SEQUENCE [LARGE SCALE GENOMIC DNA]</scope>
    <source>
        <strain evidence="9">NZ3</strain>
    </source>
</reference>
<dbReference type="Gene3D" id="3.60.90.10">
    <property type="entry name" value="S-adenosylmethionine decarboxylase"/>
    <property type="match status" value="1"/>
</dbReference>
<keyword evidence="7 8" id="KW-0670">Pyruvate</keyword>
<comment type="function">
    <text evidence="8">Catalyzes the decarboxylation of S-adenosylmethionine to S-adenosylmethioninamine (dcAdoMet), the propylamine donor required for the synthesis of the polyamines spermine and spermidine from the diamine putrescine.</text>
</comment>
<dbReference type="UniPathway" id="UPA00331">
    <property type="reaction ID" value="UER00451"/>
</dbReference>
<evidence type="ECO:0000256" key="6">
    <source>
        <dbReference type="ARBA" id="ARBA00023270"/>
    </source>
</evidence>
<evidence type="ECO:0000256" key="4">
    <source>
        <dbReference type="ARBA" id="ARBA00023145"/>
    </source>
</evidence>
<keyword evidence="8" id="KW-0949">S-adenosyl-L-methionine</keyword>
<protein>
    <recommendedName>
        <fullName evidence="8">S-adenosylmethionine decarboxylase proenzyme</fullName>
        <shortName evidence="8">AdoMetDC</shortName>
        <shortName evidence="8">SAMDC</shortName>
        <ecNumber evidence="8">4.1.1.50</ecNumber>
    </recommendedName>
    <component>
        <recommendedName>
            <fullName evidence="8">S-adenosylmethionine decarboxylase beta chain</fullName>
        </recommendedName>
    </component>
    <component>
        <recommendedName>
            <fullName evidence="8">S-adenosylmethionine decarboxylase alpha chain</fullName>
        </recommendedName>
    </component>
</protein>
<name>A0A2R7Y9V2_9CREN</name>
<dbReference type="PANTHER" id="PTHR33866">
    <property type="entry name" value="S-ADENOSYLMETHIONINE DECARBOXYLASE PROENZYME"/>
    <property type="match status" value="1"/>
</dbReference>